<proteinExistence type="predicted"/>
<evidence type="ECO:0000256" key="1">
    <source>
        <dbReference type="SAM" id="MobiDB-lite"/>
    </source>
</evidence>
<reference evidence="2" key="1">
    <citation type="submission" date="2022-08" db="UniProtKB">
        <authorList>
            <consortium name="EnsemblMetazoa"/>
        </authorList>
    </citation>
    <scope>IDENTIFICATION</scope>
    <source>
        <strain evidence="2">EBRO</strain>
    </source>
</reference>
<dbReference type="EnsemblMetazoa" id="AATE020167-RA">
    <property type="protein sequence ID" value="AATE020167-PA.1"/>
    <property type="gene ID" value="AATE020167"/>
</dbReference>
<dbReference type="AlphaFoldDB" id="A0A182JL89"/>
<feature type="region of interest" description="Disordered" evidence="1">
    <location>
        <begin position="135"/>
        <end position="162"/>
    </location>
</feature>
<name>A0A182JL89_ANOAO</name>
<organism evidence="2">
    <name type="scientific">Anopheles atroparvus</name>
    <name type="common">European mosquito</name>
    <dbReference type="NCBI Taxonomy" id="41427"/>
    <lineage>
        <taxon>Eukaryota</taxon>
        <taxon>Metazoa</taxon>
        <taxon>Ecdysozoa</taxon>
        <taxon>Arthropoda</taxon>
        <taxon>Hexapoda</taxon>
        <taxon>Insecta</taxon>
        <taxon>Pterygota</taxon>
        <taxon>Neoptera</taxon>
        <taxon>Endopterygota</taxon>
        <taxon>Diptera</taxon>
        <taxon>Nematocera</taxon>
        <taxon>Culicoidea</taxon>
        <taxon>Culicidae</taxon>
        <taxon>Anophelinae</taxon>
        <taxon>Anopheles</taxon>
    </lineage>
</organism>
<protein>
    <submittedName>
        <fullName evidence="2">Uncharacterized protein</fullName>
    </submittedName>
</protein>
<feature type="compositionally biased region" description="Polar residues" evidence="1">
    <location>
        <begin position="146"/>
        <end position="157"/>
    </location>
</feature>
<feature type="compositionally biased region" description="Basic and acidic residues" evidence="1">
    <location>
        <begin position="135"/>
        <end position="145"/>
    </location>
</feature>
<dbReference type="VEuPathDB" id="VectorBase:AATE020167"/>
<evidence type="ECO:0000313" key="2">
    <source>
        <dbReference type="EnsemblMetazoa" id="AATE020167-PA.1"/>
    </source>
</evidence>
<sequence>MELVKLLSDPVQSCLFLPFKWVLRSRAQQYTRIAVTHNDTPHHWLDDDDGVDYDNLICSDAIHGISDSLFKHFSSYHDVDQYNNCSSYHDVDQYNNCSSYHDVDQYNNCSFYHNNYQYNNCRFYYSVDHHHNREPNVDDHNDFRYNNHNNEGPTTRGPSGGNGTLVANVFNAANSVLGSLANATINTAGSVVQTAGSVVNGAASLLGNAAGSFLSGASNLANNLSGAVGSVGGSGSVQVGASGVRAARRFRRGV</sequence>
<accession>A0A182JL89</accession>